<dbReference type="InterPro" id="IPR025277">
    <property type="entry name" value="Apiosidase-like_cat_dom"/>
</dbReference>
<dbReference type="Proteomes" id="UP000293162">
    <property type="component" value="Unassembled WGS sequence"/>
</dbReference>
<dbReference type="RefSeq" id="WP_130024309.1">
    <property type="nucleotide sequence ID" value="NZ_SEWF01000096.1"/>
</dbReference>
<feature type="domain" description="Apiosidase-like catalytic" evidence="3">
    <location>
        <begin position="30"/>
        <end position="352"/>
    </location>
</feature>
<feature type="signal peptide" evidence="1">
    <location>
        <begin position="1"/>
        <end position="19"/>
    </location>
</feature>
<organism evidence="4 5">
    <name type="scientific">Emticicia agri</name>
    <dbReference type="NCBI Taxonomy" id="2492393"/>
    <lineage>
        <taxon>Bacteria</taxon>
        <taxon>Pseudomonadati</taxon>
        <taxon>Bacteroidota</taxon>
        <taxon>Cytophagia</taxon>
        <taxon>Cytophagales</taxon>
        <taxon>Leadbetterellaceae</taxon>
        <taxon>Emticicia</taxon>
    </lineage>
</organism>
<dbReference type="Pfam" id="PF12904">
    <property type="entry name" value="Collagen_bind_2"/>
    <property type="match status" value="1"/>
</dbReference>
<evidence type="ECO:0000259" key="2">
    <source>
        <dbReference type="Pfam" id="PF12904"/>
    </source>
</evidence>
<dbReference type="PANTHER" id="PTHR37836">
    <property type="entry name" value="LMO1036 PROTEIN"/>
    <property type="match status" value="1"/>
</dbReference>
<keyword evidence="1" id="KW-0732">Signal</keyword>
<dbReference type="EMBL" id="SEWF01000096">
    <property type="protein sequence ID" value="RYU91756.1"/>
    <property type="molecule type" value="Genomic_DNA"/>
</dbReference>
<comment type="caution">
    <text evidence="4">The sequence shown here is derived from an EMBL/GenBank/DDBJ whole genome shotgun (WGS) entry which is preliminary data.</text>
</comment>
<accession>A0A4Q5LQJ8</accession>
<feature type="domain" description="Putative collagen-binding" evidence="2">
    <location>
        <begin position="372"/>
        <end position="448"/>
    </location>
</feature>
<gene>
    <name evidence="4" type="ORF">EWM59_26925</name>
</gene>
<dbReference type="Gene3D" id="3.20.20.80">
    <property type="entry name" value="Glycosidases"/>
    <property type="match status" value="1"/>
</dbReference>
<evidence type="ECO:0000259" key="3">
    <source>
        <dbReference type="Pfam" id="PF13204"/>
    </source>
</evidence>
<evidence type="ECO:0000313" key="4">
    <source>
        <dbReference type="EMBL" id="RYU91756.1"/>
    </source>
</evidence>
<proteinExistence type="predicted"/>
<sequence length="460" mass="52676">MKRLFFLILFLSQTFSILAQQTTAFPLKLSENKRYLLDTKGKPFLVKEFSAWGVIQGLSEKDAAAFLDSISNEGFNTVMVSVVSNAPSQMGGNPPEWQGISPFTTQWDFSTPNEAYFRHVDNFFSMAAQKGMFVMALPFYMGYRTDGSQGWWDELLNVNNSPAKMTQYGEFIGERYKNTPNVMWVAGGDNNTDGDFYAYEINMIKAIKAKAPHQLWTGHFDCNLSNFWSTQNPLYADLMDIDGEYVWTESLLFEQGPQYVSELRQYKKGKMIMQLDLSYEHDVPHYADNENYQWMRRKMYEGLLSGCAGTSFSSGEIDNQCYSFKNWRPLMNTRGMKQVAHCFQLFDALPWHTFVPDETSEIILSGRGELGSLDYVCAALSADKKYYVMYIPKGHTINVNVKTMSGNPMRMHWYNPGTGQALKIGTVQPRERFGIVPPTEEDWVIVFDNDKDFKMPNVGK</sequence>
<reference evidence="4 5" key="1">
    <citation type="submission" date="2019-02" db="EMBL/GenBank/DDBJ databases">
        <title>Bacterial novel species Emticicia sp. 17J42-9 isolated from soil.</title>
        <authorList>
            <person name="Jung H.-Y."/>
        </authorList>
    </citation>
    <scope>NUCLEOTIDE SEQUENCE [LARGE SCALE GENOMIC DNA]</scope>
    <source>
        <strain evidence="4 5">17J42-9</strain>
    </source>
</reference>
<dbReference type="SUPFAM" id="SSF51445">
    <property type="entry name" value="(Trans)glycosidases"/>
    <property type="match status" value="1"/>
</dbReference>
<dbReference type="InterPro" id="IPR024749">
    <property type="entry name" value="Collagen-bd_put"/>
</dbReference>
<evidence type="ECO:0000313" key="5">
    <source>
        <dbReference type="Proteomes" id="UP000293162"/>
    </source>
</evidence>
<keyword evidence="5" id="KW-1185">Reference proteome</keyword>
<dbReference type="InterPro" id="IPR017853">
    <property type="entry name" value="GH"/>
</dbReference>
<dbReference type="PANTHER" id="PTHR37836:SF2">
    <property type="entry name" value="DUF4038 DOMAIN-CONTAINING PROTEIN"/>
    <property type="match status" value="1"/>
</dbReference>
<name>A0A4Q5LQJ8_9BACT</name>
<feature type="chain" id="PRO_5020430965" evidence="1">
    <location>
        <begin position="20"/>
        <end position="460"/>
    </location>
</feature>
<evidence type="ECO:0000256" key="1">
    <source>
        <dbReference type="SAM" id="SignalP"/>
    </source>
</evidence>
<dbReference type="Pfam" id="PF13204">
    <property type="entry name" value="Apiosidase"/>
    <property type="match status" value="1"/>
</dbReference>
<dbReference type="OrthoDB" id="59486at2"/>
<dbReference type="AlphaFoldDB" id="A0A4Q5LQJ8"/>
<protein>
    <submittedName>
        <fullName evidence="4">DUF4038 domain-containing protein</fullName>
    </submittedName>
</protein>